<evidence type="ECO:0000256" key="6">
    <source>
        <dbReference type="ARBA" id="ARBA00022679"/>
    </source>
</evidence>
<keyword evidence="12" id="KW-0902">Two-component regulatory system</keyword>
<dbReference type="InterPro" id="IPR004358">
    <property type="entry name" value="Sig_transdc_His_kin-like_C"/>
</dbReference>
<accession>A0ABW0M1F9</accession>
<dbReference type="InterPro" id="IPR005467">
    <property type="entry name" value="His_kinase_dom"/>
</dbReference>
<dbReference type="CDD" id="cd00075">
    <property type="entry name" value="HATPase"/>
    <property type="match status" value="1"/>
</dbReference>
<evidence type="ECO:0000256" key="2">
    <source>
        <dbReference type="ARBA" id="ARBA00004651"/>
    </source>
</evidence>
<dbReference type="SMART" id="SM00304">
    <property type="entry name" value="HAMP"/>
    <property type="match status" value="1"/>
</dbReference>
<dbReference type="EMBL" id="JBHSMH010000111">
    <property type="protein sequence ID" value="MFC5471843.1"/>
    <property type="molecule type" value="Genomic_DNA"/>
</dbReference>
<gene>
    <name evidence="17" type="ORF">ACFPPD_24505</name>
</gene>
<dbReference type="PANTHER" id="PTHR45528">
    <property type="entry name" value="SENSOR HISTIDINE KINASE CPXA"/>
    <property type="match status" value="1"/>
</dbReference>
<dbReference type="Gene3D" id="3.30.565.10">
    <property type="entry name" value="Histidine kinase-like ATPase, C-terminal domain"/>
    <property type="match status" value="1"/>
</dbReference>
<dbReference type="PROSITE" id="PS50109">
    <property type="entry name" value="HIS_KIN"/>
    <property type="match status" value="1"/>
</dbReference>
<dbReference type="GO" id="GO:0005524">
    <property type="term" value="F:ATP binding"/>
    <property type="evidence" value="ECO:0007669"/>
    <property type="project" value="UniProtKB-KW"/>
</dbReference>
<evidence type="ECO:0000256" key="14">
    <source>
        <dbReference type="SAM" id="Phobius"/>
    </source>
</evidence>
<dbReference type="SUPFAM" id="SSF47384">
    <property type="entry name" value="Homodimeric domain of signal transducing histidine kinase"/>
    <property type="match status" value="1"/>
</dbReference>
<protein>
    <recommendedName>
        <fullName evidence="3">histidine kinase</fullName>
        <ecNumber evidence="3">2.7.13.3</ecNumber>
    </recommendedName>
</protein>
<dbReference type="InterPro" id="IPR050398">
    <property type="entry name" value="HssS/ArlS-like"/>
</dbReference>
<evidence type="ECO:0000313" key="18">
    <source>
        <dbReference type="Proteomes" id="UP001596105"/>
    </source>
</evidence>
<dbReference type="Gene3D" id="1.10.287.130">
    <property type="match status" value="1"/>
</dbReference>
<feature type="domain" description="Histidine kinase" evidence="15">
    <location>
        <begin position="251"/>
        <end position="467"/>
    </location>
</feature>
<feature type="domain" description="HAMP" evidence="16">
    <location>
        <begin position="184"/>
        <end position="236"/>
    </location>
</feature>
<dbReference type="InterPro" id="IPR036097">
    <property type="entry name" value="HisK_dim/P_sf"/>
</dbReference>
<dbReference type="CDD" id="cd06225">
    <property type="entry name" value="HAMP"/>
    <property type="match status" value="1"/>
</dbReference>
<evidence type="ECO:0000259" key="16">
    <source>
        <dbReference type="PROSITE" id="PS50885"/>
    </source>
</evidence>
<dbReference type="Pfam" id="PF02518">
    <property type="entry name" value="HATPase_c"/>
    <property type="match status" value="1"/>
</dbReference>
<dbReference type="SUPFAM" id="SSF55874">
    <property type="entry name" value="ATPase domain of HSP90 chaperone/DNA topoisomerase II/histidine kinase"/>
    <property type="match status" value="1"/>
</dbReference>
<comment type="catalytic activity">
    <reaction evidence="1">
        <text>ATP + protein L-histidine = ADP + protein N-phospho-L-histidine.</text>
        <dbReference type="EC" id="2.7.13.3"/>
    </reaction>
</comment>
<keyword evidence="11 14" id="KW-1133">Transmembrane helix</keyword>
<name>A0ABW0M1F9_9BACL</name>
<keyword evidence="13 14" id="KW-0472">Membrane</keyword>
<dbReference type="CDD" id="cd00082">
    <property type="entry name" value="HisKA"/>
    <property type="match status" value="1"/>
</dbReference>
<dbReference type="PANTHER" id="PTHR45528:SF1">
    <property type="entry name" value="SENSOR HISTIDINE KINASE CPXA"/>
    <property type="match status" value="1"/>
</dbReference>
<dbReference type="SUPFAM" id="SSF158472">
    <property type="entry name" value="HAMP domain-like"/>
    <property type="match status" value="1"/>
</dbReference>
<keyword evidence="7 14" id="KW-0812">Transmembrane</keyword>
<evidence type="ECO:0000256" key="3">
    <source>
        <dbReference type="ARBA" id="ARBA00012438"/>
    </source>
</evidence>
<keyword evidence="6" id="KW-0808">Transferase</keyword>
<dbReference type="Pfam" id="PF00672">
    <property type="entry name" value="HAMP"/>
    <property type="match status" value="1"/>
</dbReference>
<dbReference type="SMART" id="SM00388">
    <property type="entry name" value="HisKA"/>
    <property type="match status" value="1"/>
</dbReference>
<evidence type="ECO:0000256" key="4">
    <source>
        <dbReference type="ARBA" id="ARBA00022475"/>
    </source>
</evidence>
<organism evidence="17 18">
    <name type="scientific">Cohnella suwonensis</name>
    <dbReference type="NCBI Taxonomy" id="696072"/>
    <lineage>
        <taxon>Bacteria</taxon>
        <taxon>Bacillati</taxon>
        <taxon>Bacillota</taxon>
        <taxon>Bacilli</taxon>
        <taxon>Bacillales</taxon>
        <taxon>Paenibacillaceae</taxon>
        <taxon>Cohnella</taxon>
    </lineage>
</organism>
<evidence type="ECO:0000256" key="8">
    <source>
        <dbReference type="ARBA" id="ARBA00022741"/>
    </source>
</evidence>
<dbReference type="InterPro" id="IPR003661">
    <property type="entry name" value="HisK_dim/P_dom"/>
</dbReference>
<keyword evidence="4" id="KW-1003">Cell membrane</keyword>
<dbReference type="InterPro" id="IPR036890">
    <property type="entry name" value="HATPase_C_sf"/>
</dbReference>
<dbReference type="EC" id="2.7.13.3" evidence="3"/>
<dbReference type="PROSITE" id="PS50885">
    <property type="entry name" value="HAMP"/>
    <property type="match status" value="1"/>
</dbReference>
<dbReference type="Pfam" id="PF00512">
    <property type="entry name" value="HisKA"/>
    <property type="match status" value="1"/>
</dbReference>
<proteinExistence type="predicted"/>
<keyword evidence="9" id="KW-0418">Kinase</keyword>
<dbReference type="InterPro" id="IPR003660">
    <property type="entry name" value="HAMP_dom"/>
</dbReference>
<dbReference type="Gene3D" id="6.10.340.10">
    <property type="match status" value="1"/>
</dbReference>
<keyword evidence="18" id="KW-1185">Reference proteome</keyword>
<dbReference type="RefSeq" id="WP_209744300.1">
    <property type="nucleotide sequence ID" value="NZ_JBHSMH010000111.1"/>
</dbReference>
<comment type="caution">
    <text evidence="17">The sequence shown here is derived from an EMBL/GenBank/DDBJ whole genome shotgun (WGS) entry which is preliminary data.</text>
</comment>
<keyword evidence="8" id="KW-0547">Nucleotide-binding</keyword>
<evidence type="ECO:0000259" key="15">
    <source>
        <dbReference type="PROSITE" id="PS50109"/>
    </source>
</evidence>
<comment type="subcellular location">
    <subcellularLocation>
        <location evidence="2">Cell membrane</location>
        <topology evidence="2">Multi-pass membrane protein</topology>
    </subcellularLocation>
</comment>
<evidence type="ECO:0000256" key="13">
    <source>
        <dbReference type="ARBA" id="ARBA00023136"/>
    </source>
</evidence>
<evidence type="ECO:0000256" key="5">
    <source>
        <dbReference type="ARBA" id="ARBA00022553"/>
    </source>
</evidence>
<keyword evidence="10 17" id="KW-0067">ATP-binding</keyword>
<evidence type="ECO:0000256" key="12">
    <source>
        <dbReference type="ARBA" id="ARBA00023012"/>
    </source>
</evidence>
<evidence type="ECO:0000256" key="11">
    <source>
        <dbReference type="ARBA" id="ARBA00022989"/>
    </source>
</evidence>
<evidence type="ECO:0000256" key="7">
    <source>
        <dbReference type="ARBA" id="ARBA00022692"/>
    </source>
</evidence>
<dbReference type="SMART" id="SM00387">
    <property type="entry name" value="HATPase_c"/>
    <property type="match status" value="1"/>
</dbReference>
<evidence type="ECO:0000256" key="10">
    <source>
        <dbReference type="ARBA" id="ARBA00022840"/>
    </source>
</evidence>
<feature type="transmembrane region" description="Helical" evidence="14">
    <location>
        <begin position="160"/>
        <end position="186"/>
    </location>
</feature>
<dbReference type="InterPro" id="IPR003594">
    <property type="entry name" value="HATPase_dom"/>
</dbReference>
<dbReference type="Proteomes" id="UP001596105">
    <property type="component" value="Unassembled WGS sequence"/>
</dbReference>
<reference evidence="18" key="1">
    <citation type="journal article" date="2019" name="Int. J. Syst. Evol. Microbiol.">
        <title>The Global Catalogue of Microorganisms (GCM) 10K type strain sequencing project: providing services to taxonomists for standard genome sequencing and annotation.</title>
        <authorList>
            <consortium name="The Broad Institute Genomics Platform"/>
            <consortium name="The Broad Institute Genome Sequencing Center for Infectious Disease"/>
            <person name="Wu L."/>
            <person name="Ma J."/>
        </authorList>
    </citation>
    <scope>NUCLEOTIDE SEQUENCE [LARGE SCALE GENOMIC DNA]</scope>
    <source>
        <strain evidence="18">CCUG 57113</strain>
    </source>
</reference>
<evidence type="ECO:0000313" key="17">
    <source>
        <dbReference type="EMBL" id="MFC5471843.1"/>
    </source>
</evidence>
<evidence type="ECO:0000256" key="1">
    <source>
        <dbReference type="ARBA" id="ARBA00000085"/>
    </source>
</evidence>
<sequence>MKLKAKMTWMIALSVALVVILLVAMLYAFTALFVSGYNHVKLQQMSLQLTERLERANIQNEDRLTQELRQFGSQFEGIGMELYGDDGKLLFSSANRTEPYAFPELLDRFVDQPERMFHGQDVAFVYDIAAGGNRYYVVFDVKGSALQQVQVFLYFNQYSAWPFLLVPLFLIIFLPSLFAFLFLLFVTRRLRRLNNAMRRADLQQDPVRLQDRSRDEIGELARLFNEMSDKLQRQYAHTRQVEQARTLLIGSLSHDLRTPLSIIQGYAETLQRGSAQDPDTRVRHSTIIVQKSDYMNRLLGQLFRLAELDDPSTAFRMERGSIHNLLQTIIAEYVLVWNDQGIEWQADMPEPHAYVKFDEESLAQVFRNLIDNAILHGSDGKYLGIRIRTAADSVQIDIEDRGKGISEEELTHIFERFYRGDKSRRSNGMGIGLSLANETVIRHGGSIAVRSVPAISTVFTVRLPLAEE</sequence>
<evidence type="ECO:0000256" key="9">
    <source>
        <dbReference type="ARBA" id="ARBA00022777"/>
    </source>
</evidence>
<dbReference type="PRINTS" id="PR00344">
    <property type="entry name" value="BCTRLSENSOR"/>
</dbReference>
<keyword evidence="5" id="KW-0597">Phosphoprotein</keyword>